<dbReference type="GO" id="GO:0004930">
    <property type="term" value="F:G protein-coupled receptor activity"/>
    <property type="evidence" value="ECO:0007669"/>
    <property type="project" value="InterPro"/>
</dbReference>
<dbReference type="Proteomes" id="UP000663852">
    <property type="component" value="Unassembled WGS sequence"/>
</dbReference>
<comment type="subcellular location">
    <subcellularLocation>
        <location evidence="1">Membrane</location>
    </subcellularLocation>
</comment>
<feature type="transmembrane region" description="Helical" evidence="5">
    <location>
        <begin position="151"/>
        <end position="176"/>
    </location>
</feature>
<dbReference type="EMBL" id="CAJNOR010001595">
    <property type="protein sequence ID" value="CAF1169329.1"/>
    <property type="molecule type" value="Genomic_DNA"/>
</dbReference>
<dbReference type="PROSITE" id="PS50262">
    <property type="entry name" value="G_PROTEIN_RECEP_F1_2"/>
    <property type="match status" value="1"/>
</dbReference>
<sequence length="357" mass="41338">MSASNSTDISDSITSASPSRSIPFGIFTGLIIFSIPCYLFIFVQYIRKGLLQKQVRSHTILAVLICSFLQVSHLLIRFALISEYFKVTIELPIILSYLHNGLVPIQTDFFCKLWACLDYSFNVMILMLMAFTAIERYLLVFKRAFFNHHRLIRHYIPMSLCILYPIVLYIYFIFFYPCTNQFTFTMITCGGPCYFYAPAISMFDQFTNLVFPVTVSTIVSLILLSRVLKQKRHMQQQQMWKKNRRLVLQLLYIVILYNLVWLPMVTSSSILLFSTVPQQILIDLSINILPYGIYVAILLCPYVSLMSLPELWPSSAVNIFPTVRTIHTTHIPNHLQMIHTNIANRPPSFKCDDPNIH</sequence>
<keyword evidence="4 5" id="KW-0472">Membrane</keyword>
<evidence type="ECO:0000313" key="10">
    <source>
        <dbReference type="Proteomes" id="UP000663852"/>
    </source>
</evidence>
<reference evidence="8" key="1">
    <citation type="submission" date="2021-02" db="EMBL/GenBank/DDBJ databases">
        <authorList>
            <person name="Nowell W R."/>
        </authorList>
    </citation>
    <scope>NUCLEOTIDE SEQUENCE</scope>
</reference>
<dbReference type="SUPFAM" id="SSF81321">
    <property type="entry name" value="Family A G protein-coupled receptor-like"/>
    <property type="match status" value="1"/>
</dbReference>
<evidence type="ECO:0000256" key="1">
    <source>
        <dbReference type="ARBA" id="ARBA00004370"/>
    </source>
</evidence>
<evidence type="ECO:0000256" key="3">
    <source>
        <dbReference type="ARBA" id="ARBA00022989"/>
    </source>
</evidence>
<feature type="transmembrane region" description="Helical" evidence="5">
    <location>
        <begin position="246"/>
        <end position="264"/>
    </location>
</feature>
<feature type="transmembrane region" description="Helical" evidence="5">
    <location>
        <begin position="206"/>
        <end position="225"/>
    </location>
</feature>
<protein>
    <recommendedName>
        <fullName evidence="6">G-protein coupled receptors family 1 profile domain-containing protein</fullName>
    </recommendedName>
</protein>
<keyword evidence="9" id="KW-1185">Reference proteome</keyword>
<dbReference type="AlphaFoldDB" id="A0A814ZPE2"/>
<evidence type="ECO:0000313" key="9">
    <source>
        <dbReference type="Proteomes" id="UP000663828"/>
    </source>
</evidence>
<dbReference type="EMBL" id="CAJNOJ010000175">
    <property type="protein sequence ID" value="CAF1244348.1"/>
    <property type="molecule type" value="Genomic_DNA"/>
</dbReference>
<keyword evidence="2 5" id="KW-0812">Transmembrane</keyword>
<dbReference type="Pfam" id="PF00001">
    <property type="entry name" value="7tm_1"/>
    <property type="match status" value="1"/>
</dbReference>
<comment type="caution">
    <text evidence="8">The sequence shown here is derived from an EMBL/GenBank/DDBJ whole genome shotgun (WGS) entry which is preliminary data.</text>
</comment>
<proteinExistence type="predicted"/>
<evidence type="ECO:0000256" key="4">
    <source>
        <dbReference type="ARBA" id="ARBA00023136"/>
    </source>
</evidence>
<evidence type="ECO:0000313" key="7">
    <source>
        <dbReference type="EMBL" id="CAF1169329.1"/>
    </source>
</evidence>
<feature type="transmembrane region" description="Helical" evidence="5">
    <location>
        <begin position="24"/>
        <end position="46"/>
    </location>
</feature>
<gene>
    <name evidence="8" type="ORF">EDS130_LOCUS27625</name>
    <name evidence="7" type="ORF">XAT740_LOCUS21939</name>
</gene>
<dbReference type="CDD" id="cd00637">
    <property type="entry name" value="7tm_classA_rhodopsin-like"/>
    <property type="match status" value="1"/>
</dbReference>
<evidence type="ECO:0000256" key="2">
    <source>
        <dbReference type="ARBA" id="ARBA00022692"/>
    </source>
</evidence>
<evidence type="ECO:0000259" key="6">
    <source>
        <dbReference type="PROSITE" id="PS50262"/>
    </source>
</evidence>
<dbReference type="InterPro" id="IPR000276">
    <property type="entry name" value="GPCR_Rhodpsn"/>
</dbReference>
<evidence type="ECO:0000313" key="8">
    <source>
        <dbReference type="EMBL" id="CAF1244348.1"/>
    </source>
</evidence>
<name>A0A814ZPE2_ADIRI</name>
<feature type="domain" description="G-protein coupled receptors family 1 profile" evidence="6">
    <location>
        <begin position="36"/>
        <end position="304"/>
    </location>
</feature>
<keyword evidence="3 5" id="KW-1133">Transmembrane helix</keyword>
<dbReference type="OrthoDB" id="10032474at2759"/>
<evidence type="ECO:0000256" key="5">
    <source>
        <dbReference type="SAM" id="Phobius"/>
    </source>
</evidence>
<dbReference type="Proteomes" id="UP000663828">
    <property type="component" value="Unassembled WGS sequence"/>
</dbReference>
<dbReference type="GO" id="GO:0016020">
    <property type="term" value="C:membrane"/>
    <property type="evidence" value="ECO:0007669"/>
    <property type="project" value="UniProtKB-SubCell"/>
</dbReference>
<feature type="transmembrane region" description="Helical" evidence="5">
    <location>
        <begin position="284"/>
        <end position="305"/>
    </location>
</feature>
<dbReference type="InterPro" id="IPR017452">
    <property type="entry name" value="GPCR_Rhodpsn_7TM"/>
</dbReference>
<accession>A0A814ZPE2</accession>
<organism evidence="8 10">
    <name type="scientific">Adineta ricciae</name>
    <name type="common">Rotifer</name>
    <dbReference type="NCBI Taxonomy" id="249248"/>
    <lineage>
        <taxon>Eukaryota</taxon>
        <taxon>Metazoa</taxon>
        <taxon>Spiralia</taxon>
        <taxon>Gnathifera</taxon>
        <taxon>Rotifera</taxon>
        <taxon>Eurotatoria</taxon>
        <taxon>Bdelloidea</taxon>
        <taxon>Adinetida</taxon>
        <taxon>Adinetidae</taxon>
        <taxon>Adineta</taxon>
    </lineage>
</organism>
<feature type="transmembrane region" description="Helical" evidence="5">
    <location>
        <begin position="58"/>
        <end position="80"/>
    </location>
</feature>
<feature type="transmembrane region" description="Helical" evidence="5">
    <location>
        <begin position="119"/>
        <end position="139"/>
    </location>
</feature>
<dbReference type="Gene3D" id="1.20.1070.10">
    <property type="entry name" value="Rhodopsin 7-helix transmembrane proteins"/>
    <property type="match status" value="1"/>
</dbReference>